<dbReference type="Gene3D" id="3.90.226.10">
    <property type="entry name" value="2-enoyl-CoA Hydratase, Chain A, domain 1"/>
    <property type="match status" value="1"/>
</dbReference>
<evidence type="ECO:0000256" key="2">
    <source>
        <dbReference type="ARBA" id="ARBA00022670"/>
    </source>
</evidence>
<keyword evidence="8" id="KW-1185">Reference proteome</keyword>
<dbReference type="InterPro" id="IPR001478">
    <property type="entry name" value="PDZ"/>
</dbReference>
<organism evidence="7 8">
    <name type="scientific">Imperialibacter roseus</name>
    <dbReference type="NCBI Taxonomy" id="1324217"/>
    <lineage>
        <taxon>Bacteria</taxon>
        <taxon>Pseudomonadati</taxon>
        <taxon>Bacteroidota</taxon>
        <taxon>Cytophagia</taxon>
        <taxon>Cytophagales</taxon>
        <taxon>Flammeovirgaceae</taxon>
        <taxon>Imperialibacter</taxon>
    </lineage>
</organism>
<dbReference type="PANTHER" id="PTHR32060">
    <property type="entry name" value="TAIL-SPECIFIC PROTEASE"/>
    <property type="match status" value="1"/>
</dbReference>
<feature type="chain" id="PRO_5046370223" evidence="5">
    <location>
        <begin position="21"/>
        <end position="398"/>
    </location>
</feature>
<reference evidence="7 8" key="1">
    <citation type="journal article" date="2023" name="Microbiol. Resour. Announc.">
        <title>Complete Genome Sequence of Imperialibacter roseus strain P4T.</title>
        <authorList>
            <person name="Tizabi D.R."/>
            <person name="Bachvaroff T."/>
            <person name="Hill R.T."/>
        </authorList>
    </citation>
    <scope>NUCLEOTIDE SEQUENCE [LARGE SCALE GENOMIC DNA]</scope>
    <source>
        <strain evidence="7 8">P4T</strain>
    </source>
</reference>
<gene>
    <name evidence="7" type="ORF">RT717_17100</name>
</gene>
<protein>
    <submittedName>
        <fullName evidence="7">S41 family peptidase</fullName>
    </submittedName>
</protein>
<evidence type="ECO:0000313" key="7">
    <source>
        <dbReference type="EMBL" id="WOK04802.1"/>
    </source>
</evidence>
<proteinExistence type="inferred from homology"/>
<dbReference type="Pfam" id="PF13180">
    <property type="entry name" value="PDZ_2"/>
    <property type="match status" value="1"/>
</dbReference>
<dbReference type="RefSeq" id="WP_317487602.1">
    <property type="nucleotide sequence ID" value="NZ_CP136051.1"/>
</dbReference>
<evidence type="ECO:0000256" key="4">
    <source>
        <dbReference type="ARBA" id="ARBA00022825"/>
    </source>
</evidence>
<dbReference type="SUPFAM" id="SSF52096">
    <property type="entry name" value="ClpP/crotonase"/>
    <property type="match status" value="1"/>
</dbReference>
<keyword evidence="2" id="KW-0645">Protease</keyword>
<name>A0ABZ0IID7_9BACT</name>
<dbReference type="Proteomes" id="UP001302349">
    <property type="component" value="Chromosome"/>
</dbReference>
<dbReference type="InterPro" id="IPR029045">
    <property type="entry name" value="ClpP/crotonase-like_dom_sf"/>
</dbReference>
<evidence type="ECO:0000313" key="8">
    <source>
        <dbReference type="Proteomes" id="UP001302349"/>
    </source>
</evidence>
<dbReference type="SMART" id="SM00228">
    <property type="entry name" value="PDZ"/>
    <property type="match status" value="1"/>
</dbReference>
<keyword evidence="3" id="KW-0378">Hydrolase</keyword>
<feature type="signal peptide" evidence="5">
    <location>
        <begin position="1"/>
        <end position="20"/>
    </location>
</feature>
<dbReference type="Gene3D" id="2.30.42.10">
    <property type="match status" value="1"/>
</dbReference>
<keyword evidence="4" id="KW-0720">Serine protease</keyword>
<evidence type="ECO:0000256" key="5">
    <source>
        <dbReference type="SAM" id="SignalP"/>
    </source>
</evidence>
<dbReference type="EMBL" id="CP136051">
    <property type="protein sequence ID" value="WOK04802.1"/>
    <property type="molecule type" value="Genomic_DNA"/>
</dbReference>
<dbReference type="Pfam" id="PF03572">
    <property type="entry name" value="Peptidase_S41"/>
    <property type="match status" value="1"/>
</dbReference>
<comment type="similarity">
    <text evidence="1">Belongs to the peptidase S41A family.</text>
</comment>
<keyword evidence="5" id="KW-0732">Signal</keyword>
<evidence type="ECO:0000256" key="1">
    <source>
        <dbReference type="ARBA" id="ARBA00009179"/>
    </source>
</evidence>
<sequence length="398" mass="43635">MKSPLVLLFTFLFSFSVGLAQNAIAPLFPVTITHDFSNPDKTFNDVRELILNNYYSADITEQALYWAAIEGMLRHISPPENPGLAKIWTPEEYENILNSLKGVKVSLGFNSTFNTNDGSLTVTEVLEDSPAVGKLQVYDRIVRINGEVLKGKTLAFVNDLLDGPANSEASLKVIRDVSVMDVKLKRAAFPSNDLKVTVLPGRPAALVEIKNVSQGLTQQLAADLQKLKEQGVKKILLDLRNNPGGVLNEGVSIANLFLSKNNIIVRTVARSDKATPIVADREAPFDFEMVVLVNKNTASAAEIIASALQDHKRATVIGTKTFGKGVIETTYTLENQYRVKFISSAMYSPAGRSWQASGVLPDFLVQQEPSVSESMAKLPIDQRVSNDIYLITAIKLLQ</sequence>
<accession>A0ABZ0IID7</accession>
<dbReference type="Gene3D" id="3.30.750.44">
    <property type="match status" value="1"/>
</dbReference>
<evidence type="ECO:0000256" key="3">
    <source>
        <dbReference type="ARBA" id="ARBA00022801"/>
    </source>
</evidence>
<dbReference type="InterPro" id="IPR036034">
    <property type="entry name" value="PDZ_sf"/>
</dbReference>
<dbReference type="InterPro" id="IPR004447">
    <property type="entry name" value="Peptidase_S41A"/>
</dbReference>
<dbReference type="SMART" id="SM00245">
    <property type="entry name" value="TSPc"/>
    <property type="match status" value="1"/>
</dbReference>
<dbReference type="PANTHER" id="PTHR32060:SF22">
    <property type="entry name" value="CARBOXYL-TERMINAL-PROCESSING PEPTIDASE 3, CHLOROPLASTIC"/>
    <property type="match status" value="1"/>
</dbReference>
<dbReference type="InterPro" id="IPR005151">
    <property type="entry name" value="Tail-specific_protease"/>
</dbReference>
<dbReference type="PROSITE" id="PS50106">
    <property type="entry name" value="PDZ"/>
    <property type="match status" value="1"/>
</dbReference>
<feature type="domain" description="PDZ" evidence="6">
    <location>
        <begin position="96"/>
        <end position="161"/>
    </location>
</feature>
<dbReference type="CDD" id="cd07560">
    <property type="entry name" value="Peptidase_S41_CPP"/>
    <property type="match status" value="1"/>
</dbReference>
<dbReference type="SUPFAM" id="SSF50156">
    <property type="entry name" value="PDZ domain-like"/>
    <property type="match status" value="1"/>
</dbReference>
<evidence type="ECO:0000259" key="6">
    <source>
        <dbReference type="PROSITE" id="PS50106"/>
    </source>
</evidence>